<comment type="similarity">
    <text evidence="1">Belongs to the thioesterase PaaI family.</text>
</comment>
<keyword evidence="2" id="KW-0378">Hydrolase</keyword>
<accession>A0A6P1MJV7</accession>
<dbReference type="KEGG" id="amic:Ami3637_14460"/>
<dbReference type="CDD" id="cd03443">
    <property type="entry name" value="PaaI_thioesterase"/>
    <property type="match status" value="1"/>
</dbReference>
<dbReference type="EMBL" id="CP047591">
    <property type="protein sequence ID" value="QHI73413.1"/>
    <property type="molecule type" value="Genomic_DNA"/>
</dbReference>
<evidence type="ECO:0000313" key="5">
    <source>
        <dbReference type="Proteomes" id="UP000463883"/>
    </source>
</evidence>
<evidence type="ECO:0000259" key="3">
    <source>
        <dbReference type="Pfam" id="PF03061"/>
    </source>
</evidence>
<dbReference type="SUPFAM" id="SSF54637">
    <property type="entry name" value="Thioesterase/thiol ester dehydrase-isomerase"/>
    <property type="match status" value="1"/>
</dbReference>
<evidence type="ECO:0000313" key="4">
    <source>
        <dbReference type="EMBL" id="QHI73413.1"/>
    </source>
</evidence>
<dbReference type="NCBIfam" id="TIGR00369">
    <property type="entry name" value="unchar_dom_1"/>
    <property type="match status" value="1"/>
</dbReference>
<dbReference type="InterPro" id="IPR006683">
    <property type="entry name" value="Thioestr_dom"/>
</dbReference>
<dbReference type="InterPro" id="IPR039298">
    <property type="entry name" value="ACOT13"/>
</dbReference>
<evidence type="ECO:0000256" key="1">
    <source>
        <dbReference type="ARBA" id="ARBA00008324"/>
    </source>
</evidence>
<name>A0A6P1MJV7_9FIRM</name>
<dbReference type="InterPro" id="IPR029069">
    <property type="entry name" value="HotDog_dom_sf"/>
</dbReference>
<dbReference type="PANTHER" id="PTHR21660:SF1">
    <property type="entry name" value="ACYL-COENZYME A THIOESTERASE 13"/>
    <property type="match status" value="1"/>
</dbReference>
<protein>
    <submittedName>
        <fullName evidence="4">Hotdog fold thioesterase</fullName>
    </submittedName>
</protein>
<reference evidence="4 5" key="1">
    <citation type="submission" date="2020-01" db="EMBL/GenBank/DDBJ databases">
        <title>Genomic analysis of Aminipila sp. CBA3637.</title>
        <authorList>
            <person name="Kim Y.B."/>
            <person name="Roh S.W."/>
        </authorList>
    </citation>
    <scope>NUCLEOTIDE SEQUENCE [LARGE SCALE GENOMIC DNA]</scope>
    <source>
        <strain evidence="4 5">CBA3637</strain>
    </source>
</reference>
<organism evidence="4 5">
    <name type="scientific">Aminipila terrae</name>
    <dbReference type="NCBI Taxonomy" id="2697030"/>
    <lineage>
        <taxon>Bacteria</taxon>
        <taxon>Bacillati</taxon>
        <taxon>Bacillota</taxon>
        <taxon>Clostridia</taxon>
        <taxon>Peptostreptococcales</taxon>
        <taxon>Anaerovoracaceae</taxon>
        <taxon>Aminipila</taxon>
    </lineage>
</organism>
<dbReference type="Gene3D" id="3.10.129.10">
    <property type="entry name" value="Hotdog Thioesterase"/>
    <property type="match status" value="1"/>
</dbReference>
<proteinExistence type="inferred from homology"/>
<feature type="domain" description="Thioesterase" evidence="3">
    <location>
        <begin position="64"/>
        <end position="139"/>
    </location>
</feature>
<dbReference type="GO" id="GO:0047617">
    <property type="term" value="F:fatty acyl-CoA hydrolase activity"/>
    <property type="evidence" value="ECO:0007669"/>
    <property type="project" value="InterPro"/>
</dbReference>
<dbReference type="PANTHER" id="PTHR21660">
    <property type="entry name" value="THIOESTERASE SUPERFAMILY MEMBER-RELATED"/>
    <property type="match status" value="1"/>
</dbReference>
<dbReference type="Pfam" id="PF03061">
    <property type="entry name" value="4HBT"/>
    <property type="match status" value="1"/>
</dbReference>
<evidence type="ECO:0000256" key="2">
    <source>
        <dbReference type="ARBA" id="ARBA00022801"/>
    </source>
</evidence>
<dbReference type="Proteomes" id="UP000463883">
    <property type="component" value="Chromosome"/>
</dbReference>
<gene>
    <name evidence="4" type="ORF">Ami3637_14460</name>
</gene>
<dbReference type="InterPro" id="IPR003736">
    <property type="entry name" value="PAAI_dom"/>
</dbReference>
<dbReference type="RefSeq" id="WP_162363178.1">
    <property type="nucleotide sequence ID" value="NZ_CP047591.1"/>
</dbReference>
<keyword evidence="5" id="KW-1185">Reference proteome</keyword>
<sequence length="154" mass="17065">MTIEEIFKQHDLEEKIKNTIEGVSKKPGRFNEMLDIQFVEYNSQERSVIFELPVNEWELNPVDVLHGGITAAMMDLSLGLFANTIGWLLGGVFSPTVNLNVNYLLPVSLKDKVLVKAQLVSSGRSLLTVNGQAMIKESGQIVATASGTYKVIRK</sequence>
<dbReference type="AlphaFoldDB" id="A0A6P1MJV7"/>